<dbReference type="Gene3D" id="3.40.50.1220">
    <property type="entry name" value="TPP-binding domain"/>
    <property type="match status" value="1"/>
</dbReference>
<dbReference type="InterPro" id="IPR026590">
    <property type="entry name" value="Ssirtuin_cat_dom"/>
</dbReference>
<feature type="binding site" evidence="7">
    <location>
        <position position="167"/>
    </location>
    <ligand>
        <name>Zn(2+)</name>
        <dbReference type="ChEBI" id="CHEBI:29105"/>
    </ligand>
</feature>
<dbReference type="PANTHER" id="PTHR11085">
    <property type="entry name" value="NAD-DEPENDENT PROTEIN DEACYLASE SIRTUIN-5, MITOCHONDRIAL-RELATED"/>
    <property type="match status" value="1"/>
</dbReference>
<evidence type="ECO:0000313" key="10">
    <source>
        <dbReference type="Proteomes" id="UP001497512"/>
    </source>
</evidence>
<dbReference type="EMBL" id="OZ019900">
    <property type="protein sequence ID" value="CAK9234082.1"/>
    <property type="molecule type" value="Genomic_DNA"/>
</dbReference>
<keyword evidence="2" id="KW-0808">Transferase</keyword>
<accession>A0ABP0UZH7</accession>
<organism evidence="9 10">
    <name type="scientific">Sphagnum troendelagicum</name>
    <dbReference type="NCBI Taxonomy" id="128251"/>
    <lineage>
        <taxon>Eukaryota</taxon>
        <taxon>Viridiplantae</taxon>
        <taxon>Streptophyta</taxon>
        <taxon>Embryophyta</taxon>
        <taxon>Bryophyta</taxon>
        <taxon>Sphagnophytina</taxon>
        <taxon>Sphagnopsida</taxon>
        <taxon>Sphagnales</taxon>
        <taxon>Sphagnaceae</taxon>
        <taxon>Sphagnum</taxon>
    </lineage>
</organism>
<dbReference type="InterPro" id="IPR003000">
    <property type="entry name" value="Sirtuin"/>
</dbReference>
<keyword evidence="10" id="KW-1185">Reference proteome</keyword>
<evidence type="ECO:0000313" key="9">
    <source>
        <dbReference type="EMBL" id="CAK9234082.1"/>
    </source>
</evidence>
<dbReference type="SUPFAM" id="SSF52467">
    <property type="entry name" value="DHS-like NAD/FAD-binding domain"/>
    <property type="match status" value="1"/>
</dbReference>
<feature type="binding site" evidence="7">
    <location>
        <position position="142"/>
    </location>
    <ligand>
        <name>Zn(2+)</name>
        <dbReference type="ChEBI" id="CHEBI:29105"/>
    </ligand>
</feature>
<gene>
    <name evidence="9" type="ORF">CSSPTR1EN2_LOCUS21995</name>
</gene>
<evidence type="ECO:0000256" key="7">
    <source>
        <dbReference type="PROSITE-ProRule" id="PRU00236"/>
    </source>
</evidence>
<dbReference type="CDD" id="cd01410">
    <property type="entry name" value="SIRT7"/>
    <property type="match status" value="1"/>
</dbReference>
<evidence type="ECO:0000256" key="3">
    <source>
        <dbReference type="ARBA" id="ARBA00022723"/>
    </source>
</evidence>
<feature type="active site" description="Proton acceptor" evidence="7">
    <location>
        <position position="134"/>
    </location>
</feature>
<sequence>MSLRYAEKLSYKADVGTVGMPELFDSALDLKCKIEALSQLIKESQHLVVFTGAGISTSCGIPDFRGPKGIWTLQHEGKPMPKIETPFHQARPGLTHMALVQLQRAGILKFIISQNIDGLHLRSGIPRSQLAELHGNCFRETCSSCGKEYFRDFEVETLGCKPTGRRCSDPECGAKLIDTIVDWEEALPPADLKLAEKHSKKADLILCLGTSLQITPACNLPLKAVRAGGKMVIVNLQATPKDKKAELLIRARVDEVMWEVMNKLNQIIPPFVRIDRIRMSYYYYWTKKKSVKWLLRLGSSHGDRAPLPFITSVEVNYPNRPDLKQKLLKKQPFVLRRETMHVKELDVSLTLHFGEGCMCVTANILQSLHFEVPPEQKTEKIDMECVLETVRSRAAAEKQCGEMTVIDVRSLPDTLQGSAVEFAIVTSVVAYTPILVQVPDEIEIPKEIIRKAPIKKASNRARKRPRRF</sequence>
<evidence type="ECO:0000256" key="5">
    <source>
        <dbReference type="ARBA" id="ARBA00023027"/>
    </source>
</evidence>
<keyword evidence="3 7" id="KW-0479">Metal-binding</keyword>
<evidence type="ECO:0000259" key="8">
    <source>
        <dbReference type="PROSITE" id="PS50305"/>
    </source>
</evidence>
<proteinExistence type="inferred from homology"/>
<dbReference type="InterPro" id="IPR029035">
    <property type="entry name" value="DHS-like_NAD/FAD-binding_dom"/>
</dbReference>
<protein>
    <recommendedName>
        <fullName evidence="1">protein acetyllysine N-acetyltransferase</fullName>
        <ecNumber evidence="1">2.3.1.286</ecNumber>
    </recommendedName>
</protein>
<dbReference type="InterPro" id="IPR050134">
    <property type="entry name" value="NAD-dep_sirtuin_deacylases"/>
</dbReference>
<keyword evidence="4 7" id="KW-0862">Zinc</keyword>
<dbReference type="EC" id="2.3.1.286" evidence="1"/>
<dbReference type="Gene3D" id="2.20.28.200">
    <property type="match status" value="1"/>
</dbReference>
<feature type="domain" description="Deacetylase sirtuin-type" evidence="8">
    <location>
        <begin position="27"/>
        <end position="267"/>
    </location>
</feature>
<dbReference type="PANTHER" id="PTHR11085:SF12">
    <property type="entry name" value="NAD-DEPENDENT PROTEIN DEACYLASE SIRTUIN-6"/>
    <property type="match status" value="1"/>
</dbReference>
<evidence type="ECO:0000256" key="2">
    <source>
        <dbReference type="ARBA" id="ARBA00022679"/>
    </source>
</evidence>
<evidence type="ECO:0000256" key="1">
    <source>
        <dbReference type="ARBA" id="ARBA00012928"/>
    </source>
</evidence>
<name>A0ABP0UZH7_9BRYO</name>
<dbReference type="Proteomes" id="UP001497512">
    <property type="component" value="Chromosome 8"/>
</dbReference>
<feature type="binding site" evidence="7">
    <location>
        <position position="145"/>
    </location>
    <ligand>
        <name>Zn(2+)</name>
        <dbReference type="ChEBI" id="CHEBI:29105"/>
    </ligand>
</feature>
<evidence type="ECO:0000256" key="4">
    <source>
        <dbReference type="ARBA" id="ARBA00022833"/>
    </source>
</evidence>
<dbReference type="PROSITE" id="PS50305">
    <property type="entry name" value="SIRTUIN"/>
    <property type="match status" value="1"/>
</dbReference>
<dbReference type="Pfam" id="PF02146">
    <property type="entry name" value="SIR2"/>
    <property type="match status" value="1"/>
</dbReference>
<reference evidence="9" key="1">
    <citation type="submission" date="2024-02" db="EMBL/GenBank/DDBJ databases">
        <authorList>
            <consortium name="ELIXIR-Norway"/>
            <consortium name="Elixir Norway"/>
        </authorList>
    </citation>
    <scope>NUCLEOTIDE SEQUENCE</scope>
</reference>
<feature type="binding site" evidence="7">
    <location>
        <position position="172"/>
    </location>
    <ligand>
        <name>Zn(2+)</name>
        <dbReference type="ChEBI" id="CHEBI:29105"/>
    </ligand>
</feature>
<keyword evidence="5" id="KW-0520">NAD</keyword>
<evidence type="ECO:0000256" key="6">
    <source>
        <dbReference type="ARBA" id="ARBA00038170"/>
    </source>
</evidence>
<comment type="similarity">
    <text evidence="6">Belongs to the sirtuin family. Class IV subfamily.</text>
</comment>